<sequence length="767" mass="80223">MGADRTPYQPYEGHEAYAPQRPDGAAHRPQYATPRPGHAPPRRTATVRLARWSATHPWRAIGIWVAMVIACLVVGGIAGTEKATNADMGVGQSGRAGEIAREYGLVAPASENILITAEQGTLDQEAGRRAAAAIAASAAGLPDVAKVGEVAAAADGSGFLVPVDLKGDPDKAQDHVGDLEKAVAQADKDHPGLRIEQFGDGSAGKAIEKQIGSDLAQAELFSLPVTLLILMVAFGALIAASVPVVLAITAVAASIGLYGLASAVFPDPGSAANVIMMMGMAVGVDYSLFYVRREREERAKGRTRVDAIEIAAATSGHAVVVSAFAVAVAMAGMYVAGDAIFSGLATAGIIVVVVACAGSLTVLPALLAKLGNKMDRPRIPVLWRLSSRPESEPRIWKAMLRPALNHPRATLGISVAALIALALPAFGMKLQNTAVDDFPREMPAMQTYDRLTAAFPNEHSPSGIVVLAAQGREAATRAALDQAVARTAADPLFTKDPAEIRVSADGRAFAVQVTSPYGSSSDEAKDALAALRGDILPGTVGKVPGAEFAVEGETAENVDYAAHVKDKLPLVIAFVLLLTFVMMAFTFRSVVIALSAIAINLLSALAAFGLLVVVFQYGWGEGLLDFTSNGAVISWLPLFLFVVLFGLSMDYHVFVVSRIREAAETGLDTKRAVEKGITGSAGVITSAAVVMVSVFAVFATLSMIDMKQMGFGLAAAVLIDAVVVRIVVLPSLMVLLGDRNWWPGKVPGARAQRQVSDQAYEPARSVG</sequence>
<evidence type="ECO:0000259" key="8">
    <source>
        <dbReference type="PROSITE" id="PS50156"/>
    </source>
</evidence>
<proteinExistence type="predicted"/>
<keyword evidence="3 7" id="KW-0812">Transmembrane</keyword>
<feature type="transmembrane region" description="Helical" evidence="7">
    <location>
        <begin position="270"/>
        <end position="289"/>
    </location>
</feature>
<dbReference type="SUPFAM" id="SSF82866">
    <property type="entry name" value="Multidrug efflux transporter AcrB transmembrane domain"/>
    <property type="match status" value="2"/>
</dbReference>
<dbReference type="Proteomes" id="UP001165378">
    <property type="component" value="Unassembled WGS sequence"/>
</dbReference>
<dbReference type="Pfam" id="PF03176">
    <property type="entry name" value="MMPL"/>
    <property type="match status" value="2"/>
</dbReference>
<feature type="transmembrane region" description="Helical" evidence="7">
    <location>
        <begin position="310"/>
        <end position="334"/>
    </location>
</feature>
<dbReference type="PANTHER" id="PTHR33406">
    <property type="entry name" value="MEMBRANE PROTEIN MJ1562-RELATED"/>
    <property type="match status" value="1"/>
</dbReference>
<feature type="transmembrane region" description="Helical" evidence="7">
    <location>
        <begin position="631"/>
        <end position="656"/>
    </location>
</feature>
<gene>
    <name evidence="9" type="ORF">LZ495_09160</name>
</gene>
<keyword evidence="4 7" id="KW-1133">Transmembrane helix</keyword>
<keyword evidence="10" id="KW-1185">Reference proteome</keyword>
<feature type="domain" description="SSD" evidence="8">
    <location>
        <begin position="566"/>
        <end position="735"/>
    </location>
</feature>
<organism evidence="9 10">
    <name type="scientific">Yinghuangia soli</name>
    <dbReference type="NCBI Taxonomy" id="2908204"/>
    <lineage>
        <taxon>Bacteria</taxon>
        <taxon>Bacillati</taxon>
        <taxon>Actinomycetota</taxon>
        <taxon>Actinomycetes</taxon>
        <taxon>Kitasatosporales</taxon>
        <taxon>Streptomycetaceae</taxon>
        <taxon>Yinghuangia</taxon>
    </lineage>
</organism>
<dbReference type="GO" id="GO:0005886">
    <property type="term" value="C:plasma membrane"/>
    <property type="evidence" value="ECO:0007669"/>
    <property type="project" value="UniProtKB-SubCell"/>
</dbReference>
<dbReference type="Gene3D" id="1.20.1640.10">
    <property type="entry name" value="Multidrug efflux transporter AcrB transmembrane domain"/>
    <property type="match status" value="2"/>
</dbReference>
<feature type="transmembrane region" description="Helical" evidence="7">
    <location>
        <begin position="599"/>
        <end position="619"/>
    </location>
</feature>
<feature type="transmembrane region" description="Helical" evidence="7">
    <location>
        <begin position="409"/>
        <end position="428"/>
    </location>
</feature>
<feature type="transmembrane region" description="Helical" evidence="7">
    <location>
        <begin position="225"/>
        <end position="258"/>
    </location>
</feature>
<accession>A0AA41PWU5</accession>
<feature type="transmembrane region" description="Helical" evidence="7">
    <location>
        <begin position="711"/>
        <end position="736"/>
    </location>
</feature>
<evidence type="ECO:0000256" key="5">
    <source>
        <dbReference type="ARBA" id="ARBA00023136"/>
    </source>
</evidence>
<evidence type="ECO:0000313" key="9">
    <source>
        <dbReference type="EMBL" id="MCF2527378.1"/>
    </source>
</evidence>
<comment type="caution">
    <text evidence="9">The sequence shown here is derived from an EMBL/GenBank/DDBJ whole genome shotgun (WGS) entry which is preliminary data.</text>
</comment>
<evidence type="ECO:0000256" key="4">
    <source>
        <dbReference type="ARBA" id="ARBA00022989"/>
    </source>
</evidence>
<dbReference type="RefSeq" id="WP_235051537.1">
    <property type="nucleotide sequence ID" value="NZ_JAKFHA010000004.1"/>
</dbReference>
<dbReference type="EMBL" id="JAKFHA010000004">
    <property type="protein sequence ID" value="MCF2527378.1"/>
    <property type="molecule type" value="Genomic_DNA"/>
</dbReference>
<keyword evidence="5 7" id="KW-0472">Membrane</keyword>
<feature type="transmembrane region" description="Helical" evidence="7">
    <location>
        <begin position="677"/>
        <end position="699"/>
    </location>
</feature>
<reference evidence="9" key="1">
    <citation type="submission" date="2022-01" db="EMBL/GenBank/DDBJ databases">
        <title>Genome-Based Taxonomic Classification of the Phylum Actinobacteria.</title>
        <authorList>
            <person name="Gao Y."/>
        </authorList>
    </citation>
    <scope>NUCLEOTIDE SEQUENCE</scope>
    <source>
        <strain evidence="9">KLBMP 8922</strain>
    </source>
</reference>
<feature type="transmembrane region" description="Helical" evidence="7">
    <location>
        <begin position="58"/>
        <end position="78"/>
    </location>
</feature>
<dbReference type="InterPro" id="IPR000731">
    <property type="entry name" value="SSD"/>
</dbReference>
<protein>
    <submittedName>
        <fullName evidence="9">MMPL family transporter</fullName>
    </submittedName>
</protein>
<dbReference type="AlphaFoldDB" id="A0AA41PWU5"/>
<evidence type="ECO:0000256" key="2">
    <source>
        <dbReference type="ARBA" id="ARBA00022475"/>
    </source>
</evidence>
<feature type="transmembrane region" description="Helical" evidence="7">
    <location>
        <begin position="568"/>
        <end position="587"/>
    </location>
</feature>
<feature type="region of interest" description="Disordered" evidence="6">
    <location>
        <begin position="1"/>
        <end position="43"/>
    </location>
</feature>
<dbReference type="InterPro" id="IPR004869">
    <property type="entry name" value="MMPL_dom"/>
</dbReference>
<dbReference type="PANTHER" id="PTHR33406:SF13">
    <property type="entry name" value="MEMBRANE PROTEIN YDFJ"/>
    <property type="match status" value="1"/>
</dbReference>
<evidence type="ECO:0000256" key="7">
    <source>
        <dbReference type="SAM" id="Phobius"/>
    </source>
</evidence>
<comment type="subcellular location">
    <subcellularLocation>
        <location evidence="1">Cell membrane</location>
        <topology evidence="1">Multi-pass membrane protein</topology>
    </subcellularLocation>
</comment>
<name>A0AA41PWU5_9ACTN</name>
<evidence type="ECO:0000256" key="6">
    <source>
        <dbReference type="SAM" id="MobiDB-lite"/>
    </source>
</evidence>
<evidence type="ECO:0000256" key="3">
    <source>
        <dbReference type="ARBA" id="ARBA00022692"/>
    </source>
</evidence>
<dbReference type="PROSITE" id="PS50156">
    <property type="entry name" value="SSD"/>
    <property type="match status" value="1"/>
</dbReference>
<evidence type="ECO:0000313" key="10">
    <source>
        <dbReference type="Proteomes" id="UP001165378"/>
    </source>
</evidence>
<evidence type="ECO:0000256" key="1">
    <source>
        <dbReference type="ARBA" id="ARBA00004651"/>
    </source>
</evidence>
<keyword evidence="2" id="KW-1003">Cell membrane</keyword>
<feature type="transmembrane region" description="Helical" evidence="7">
    <location>
        <begin position="340"/>
        <end position="368"/>
    </location>
</feature>
<dbReference type="InterPro" id="IPR050545">
    <property type="entry name" value="Mycobact_MmpL"/>
</dbReference>